<feature type="region of interest" description="Disordered" evidence="1">
    <location>
        <begin position="1"/>
        <end position="58"/>
    </location>
</feature>
<organism evidence="2 3">
    <name type="scientific">Eragrostis curvula</name>
    <name type="common">weeping love grass</name>
    <dbReference type="NCBI Taxonomy" id="38414"/>
    <lineage>
        <taxon>Eukaryota</taxon>
        <taxon>Viridiplantae</taxon>
        <taxon>Streptophyta</taxon>
        <taxon>Embryophyta</taxon>
        <taxon>Tracheophyta</taxon>
        <taxon>Spermatophyta</taxon>
        <taxon>Magnoliopsida</taxon>
        <taxon>Liliopsida</taxon>
        <taxon>Poales</taxon>
        <taxon>Poaceae</taxon>
        <taxon>PACMAD clade</taxon>
        <taxon>Chloridoideae</taxon>
        <taxon>Eragrostideae</taxon>
        <taxon>Eragrostidinae</taxon>
        <taxon>Eragrostis</taxon>
    </lineage>
</organism>
<keyword evidence="3" id="KW-1185">Reference proteome</keyword>
<feature type="compositionally biased region" description="Pro residues" evidence="1">
    <location>
        <begin position="1"/>
        <end position="17"/>
    </location>
</feature>
<comment type="caution">
    <text evidence="2">The sequence shown here is derived from an EMBL/GenBank/DDBJ whole genome shotgun (WGS) entry which is preliminary data.</text>
</comment>
<evidence type="ECO:0000313" key="2">
    <source>
        <dbReference type="EMBL" id="TVU05447.1"/>
    </source>
</evidence>
<dbReference type="PANTHER" id="PTHR36078">
    <property type="entry name" value="BNACNNG21220D PROTEIN"/>
    <property type="match status" value="1"/>
</dbReference>
<name>A0A5J9T2M5_9POAL</name>
<gene>
    <name evidence="2" type="ORF">EJB05_48611</name>
</gene>
<evidence type="ECO:0000256" key="1">
    <source>
        <dbReference type="SAM" id="MobiDB-lite"/>
    </source>
</evidence>
<sequence length="146" mass="16309">MAFTPRPPTAGAPPPQPEMAAVSAAARERHPVKGSQSLPSQEEMPVAASQETRTQIPSEDYYTHFNTEEHTEKISKYQAMLAARLKAKYFSTKNLEKGDVVEEIVIQSETIQFSRSLVSCRLIFCSPFQHPTTFEALYLDVSLTSM</sequence>
<reference evidence="2 3" key="1">
    <citation type="journal article" date="2019" name="Sci. Rep.">
        <title>A high-quality genome of Eragrostis curvula grass provides insights into Poaceae evolution and supports new strategies to enhance forage quality.</title>
        <authorList>
            <person name="Carballo J."/>
            <person name="Santos B.A.C.M."/>
            <person name="Zappacosta D."/>
            <person name="Garbus I."/>
            <person name="Selva J.P."/>
            <person name="Gallo C.A."/>
            <person name="Diaz A."/>
            <person name="Albertini E."/>
            <person name="Caccamo M."/>
            <person name="Echenique V."/>
        </authorList>
    </citation>
    <scope>NUCLEOTIDE SEQUENCE [LARGE SCALE GENOMIC DNA]</scope>
    <source>
        <strain evidence="3">cv. Victoria</strain>
        <tissue evidence="2">Leaf</tissue>
    </source>
</reference>
<protein>
    <submittedName>
        <fullName evidence="2">Uncharacterized protein</fullName>
    </submittedName>
</protein>
<dbReference type="Gramene" id="TVU05447">
    <property type="protein sequence ID" value="TVU05447"/>
    <property type="gene ID" value="EJB05_48611"/>
</dbReference>
<dbReference type="Proteomes" id="UP000324897">
    <property type="component" value="Unassembled WGS sequence"/>
</dbReference>
<accession>A0A5J9T2M5</accession>
<dbReference type="EMBL" id="RWGY01000051">
    <property type="protein sequence ID" value="TVU05447.1"/>
    <property type="molecule type" value="Genomic_DNA"/>
</dbReference>
<proteinExistence type="predicted"/>
<dbReference type="PANTHER" id="PTHR36078:SF3">
    <property type="entry name" value="OS08G0487000 PROTEIN"/>
    <property type="match status" value="1"/>
</dbReference>
<dbReference type="AlphaFoldDB" id="A0A5J9T2M5"/>
<evidence type="ECO:0000313" key="3">
    <source>
        <dbReference type="Proteomes" id="UP000324897"/>
    </source>
</evidence>
<dbReference type="OrthoDB" id="1669448at2759"/>